<keyword evidence="1" id="KW-0804">Transcription</keyword>
<dbReference type="Proteomes" id="UP000179164">
    <property type="component" value="Unassembled WGS sequence"/>
</dbReference>
<dbReference type="InterPro" id="IPR000943">
    <property type="entry name" value="RNA_pol_sigma70"/>
</dbReference>
<dbReference type="PROSITE" id="PS51913">
    <property type="entry name" value="HTH_HARE"/>
    <property type="match status" value="1"/>
</dbReference>
<dbReference type="InterPro" id="IPR007630">
    <property type="entry name" value="RNA_pol_sigma70_r4"/>
</dbReference>
<evidence type="ECO:0000313" key="3">
    <source>
        <dbReference type="EMBL" id="OGY82755.1"/>
    </source>
</evidence>
<feature type="domain" description="HTH HARE-type" evidence="2">
    <location>
        <begin position="244"/>
        <end position="308"/>
    </location>
</feature>
<gene>
    <name evidence="3" type="ORF">A2898_04120</name>
</gene>
<dbReference type="Pfam" id="PF04545">
    <property type="entry name" value="Sigma70_r4"/>
    <property type="match status" value="1"/>
</dbReference>
<dbReference type="EMBL" id="MHKE01000017">
    <property type="protein sequence ID" value="OGY82755.1"/>
    <property type="molecule type" value="Genomic_DNA"/>
</dbReference>
<dbReference type="STRING" id="1798543.A2898_04120"/>
<dbReference type="InterPro" id="IPR036388">
    <property type="entry name" value="WH-like_DNA-bd_sf"/>
</dbReference>
<dbReference type="SUPFAM" id="SSF88659">
    <property type="entry name" value="Sigma3 and sigma4 domains of RNA polymerase sigma factors"/>
    <property type="match status" value="1"/>
</dbReference>
<dbReference type="GO" id="GO:0003700">
    <property type="term" value="F:DNA-binding transcription factor activity"/>
    <property type="evidence" value="ECO:0007669"/>
    <property type="project" value="InterPro"/>
</dbReference>
<dbReference type="InterPro" id="IPR007759">
    <property type="entry name" value="Asxl_HARE-HTH"/>
</dbReference>
<dbReference type="PRINTS" id="PR00046">
    <property type="entry name" value="SIGMA70FCT"/>
</dbReference>
<evidence type="ECO:0000313" key="4">
    <source>
        <dbReference type="Proteomes" id="UP000179164"/>
    </source>
</evidence>
<organism evidence="3 4">
    <name type="scientific">Candidatus Kerfeldbacteria bacterium RIFCSPLOWO2_01_FULL_48_11</name>
    <dbReference type="NCBI Taxonomy" id="1798543"/>
    <lineage>
        <taxon>Bacteria</taxon>
        <taxon>Candidatus Kerfeldiibacteriota</taxon>
    </lineage>
</organism>
<dbReference type="Gene3D" id="1.10.10.10">
    <property type="entry name" value="Winged helix-like DNA-binding domain superfamily/Winged helix DNA-binding domain"/>
    <property type="match status" value="1"/>
</dbReference>
<dbReference type="Gene3D" id="1.10.10.1250">
    <property type="entry name" value="RNA polymerase, subunit delta, N-terminal domain"/>
    <property type="match status" value="1"/>
</dbReference>
<dbReference type="CDD" id="cd06171">
    <property type="entry name" value="Sigma70_r4"/>
    <property type="match status" value="1"/>
</dbReference>
<comment type="caution">
    <text evidence="3">The sequence shown here is derived from an EMBL/GenBank/DDBJ whole genome shotgun (WGS) entry which is preliminary data.</text>
</comment>
<dbReference type="GO" id="GO:0006352">
    <property type="term" value="P:DNA-templated transcription initiation"/>
    <property type="evidence" value="ECO:0007669"/>
    <property type="project" value="InterPro"/>
</dbReference>
<dbReference type="PANTHER" id="PTHR30603">
    <property type="entry name" value="RNA POLYMERASE SIGMA FACTOR RPO"/>
    <property type="match status" value="1"/>
</dbReference>
<evidence type="ECO:0000256" key="1">
    <source>
        <dbReference type="ARBA" id="ARBA00023163"/>
    </source>
</evidence>
<proteinExistence type="predicted"/>
<protein>
    <recommendedName>
        <fullName evidence="2">HTH HARE-type domain-containing protein</fullName>
    </recommendedName>
</protein>
<dbReference type="InterPro" id="IPR013324">
    <property type="entry name" value="RNA_pol_sigma_r3/r4-like"/>
</dbReference>
<evidence type="ECO:0000259" key="2">
    <source>
        <dbReference type="PROSITE" id="PS51913"/>
    </source>
</evidence>
<accession>A0A1G2B1B0</accession>
<reference evidence="3 4" key="1">
    <citation type="journal article" date="2016" name="Nat. Commun.">
        <title>Thousands of microbial genomes shed light on interconnected biogeochemical processes in an aquifer system.</title>
        <authorList>
            <person name="Anantharaman K."/>
            <person name="Brown C.T."/>
            <person name="Hug L.A."/>
            <person name="Sharon I."/>
            <person name="Castelle C.J."/>
            <person name="Probst A.J."/>
            <person name="Thomas B.C."/>
            <person name="Singh A."/>
            <person name="Wilkins M.J."/>
            <person name="Karaoz U."/>
            <person name="Brodie E.L."/>
            <person name="Williams K.H."/>
            <person name="Hubbard S.S."/>
            <person name="Banfield J.F."/>
        </authorList>
    </citation>
    <scope>NUCLEOTIDE SEQUENCE [LARGE SCALE GENOMIC DNA]</scope>
</reference>
<dbReference type="InterPro" id="IPR038087">
    <property type="entry name" value="RNAP_delta_N_dom_sf"/>
</dbReference>
<dbReference type="AlphaFoldDB" id="A0A1G2B1B0"/>
<name>A0A1G2B1B0_9BACT</name>
<dbReference type="InterPro" id="IPR050239">
    <property type="entry name" value="Sigma-70_RNA_pol_init_factors"/>
</dbReference>
<sequence>MEEQSISLLDRVISSKKTAEIEQFQPLETIAALLKHLPYREEDVLRRRYGLSASEPETLEGIGKLYGVTRERIRQVESSAILKLRGLKSFRELVKPVQDTIASVLEQHGGVMREESLFAHVLQIAGNTEQNRRAVHFMLSELLKDVFQKIKPTRELRGSWKLTAAPLHLLNMSLERLIDIIRHAGKPALFHDLYEHVSKDPFFQEHASQLTEDAVASYIEISQHIDKNPYQEYGLIEWGNIAPKRMDDKIYLVLKKHGKPMHFTKIAEMINQMHFDERKAYPPTVHNELILSEKYVLIGRGIYALKEWGYTPGIVADVLVRTLKAAGKPLSRNDLVEAVLKQRIVKKNTIYLALTDKKAFHRMSDGTYTLAE</sequence>
<dbReference type="PANTHER" id="PTHR30603:SF60">
    <property type="entry name" value="RNA POLYMERASE SIGMA FACTOR RPOD"/>
    <property type="match status" value="1"/>
</dbReference>